<dbReference type="Pfam" id="PF13920">
    <property type="entry name" value="zf-C3HC4_3"/>
    <property type="match status" value="1"/>
</dbReference>
<dbReference type="PROSITE" id="PS50110">
    <property type="entry name" value="RESPONSE_REGULATORY"/>
    <property type="match status" value="1"/>
</dbReference>
<dbReference type="FunFam" id="1.10.10.60:FF:000007">
    <property type="entry name" value="Two-component response regulator"/>
    <property type="match status" value="1"/>
</dbReference>
<dbReference type="SUPFAM" id="SSF46689">
    <property type="entry name" value="Homeodomain-like"/>
    <property type="match status" value="1"/>
</dbReference>
<dbReference type="InterPro" id="IPR052079">
    <property type="entry name" value="E3_ligase/Copine_domain"/>
</dbReference>
<dbReference type="Gene3D" id="3.30.40.10">
    <property type="entry name" value="Zinc/RING finger domain, C3HC4 (zinc finger)"/>
    <property type="match status" value="1"/>
</dbReference>
<keyword evidence="6" id="KW-0863">Zinc-finger</keyword>
<dbReference type="CDD" id="cd01459">
    <property type="entry name" value="vWA_copine_like"/>
    <property type="match status" value="1"/>
</dbReference>
<sequence>MATENKNKFSCEFSTELRVLVIDNDLNILESIKQMCLQYHYNVVTFSDALLALNYLREKKYCIDVILVELHMPNMDGFEFLKNVTEEVNVPVIMMSFDGSTSSVMKCVTQGACDYWIKPVPERQIMLMWKHVAKKIWNENKQSRKDVSEFESLVVDAQVQNQEEGSSNSKASRDYYSAPEKKTRAVWSKELHQQFVEAVMQIGTDGTIIYATPKRILEVMQNPNLTREQVGSHLQNTDSRIFRKRHVPSPFRFRYNFSVLTLFTANDVVSFSHKRRLVLGFRFRKTERFRSMCMTTRVCAEIELRFSNSLYSFLWKQKQHLCCFEIVALERRKLVCIRIELMGGSSSKEDNNWRQDSSVRSSPSASSWGAYPDPHSGYGQGGYTYEPQQPSYPTQQPYYAPPPPQQNYGYEPQPQASGRVANHRNEKKQLDRKYSRIADNYNSIDEVTEALARAGLESSNLIVGIDFTKSNEWTGKHSFNRKSLHHIGNGPNPYEQAISIIGKTLSAFDEDNLIPCFGFGDASTHDQDVFSFYPDERFCNGFEEVLGRYREIVPNIRLAGPTSFAPVVEMAMTIVEQSGGQYHVLVIIADGQVTRSIDTERGRLSPQEQKTVDAIVEASKFPLSIILVGVGDGPWDMMKEFDDNIPARAFDNFQFVNFTEIMSKNIPPSRKEAAFALSALMEIPSQYKAAIELNLLGSRNANAPQRVALPTPSYGSASMGASKPYGSATSFGASKPYGSASVDAAKPYGSASFSSSKPSHAASFEQSAPSYYDNSDVVGTAPPAPSSTYDNQLCPICLSNAKDMAFGCGHQTCCECGQDLQSCPICRSPINTRIKLY</sequence>
<keyword evidence="11" id="KW-1185">Reference proteome</keyword>
<comment type="caution">
    <text evidence="10">The sequence shown here is derived from an EMBL/GenBank/DDBJ whole genome shotgun (WGS) entry which is preliminary data.</text>
</comment>
<evidence type="ECO:0000256" key="7">
    <source>
        <dbReference type="SAM" id="MobiDB-lite"/>
    </source>
</evidence>
<feature type="compositionally biased region" description="Low complexity" evidence="7">
    <location>
        <begin position="358"/>
        <end position="367"/>
    </location>
</feature>
<evidence type="ECO:0000259" key="8">
    <source>
        <dbReference type="PROSITE" id="PS50089"/>
    </source>
</evidence>
<dbReference type="Gene3D" id="3.40.50.2300">
    <property type="match status" value="1"/>
</dbReference>
<dbReference type="Gene3D" id="1.10.10.60">
    <property type="entry name" value="Homeodomain-like"/>
    <property type="match status" value="1"/>
</dbReference>
<keyword evidence="3" id="KW-0804">Transcription</keyword>
<evidence type="ECO:0000256" key="2">
    <source>
        <dbReference type="ARBA" id="ARBA00023015"/>
    </source>
</evidence>
<feature type="domain" description="Response regulatory" evidence="9">
    <location>
        <begin position="18"/>
        <end position="133"/>
    </location>
</feature>
<dbReference type="GO" id="GO:0003677">
    <property type="term" value="F:DNA binding"/>
    <property type="evidence" value="ECO:0007669"/>
    <property type="project" value="InterPro"/>
</dbReference>
<dbReference type="PANTHER" id="PTHR45751">
    <property type="entry name" value="COPINE FAMILY PROTEIN 1"/>
    <property type="match status" value="1"/>
</dbReference>
<dbReference type="NCBIfam" id="TIGR01557">
    <property type="entry name" value="myb_SHAQKYF"/>
    <property type="match status" value="1"/>
</dbReference>
<dbReference type="Pfam" id="PF00072">
    <property type="entry name" value="Response_reg"/>
    <property type="match status" value="1"/>
</dbReference>
<keyword evidence="6" id="KW-0479">Metal-binding</keyword>
<dbReference type="SMART" id="SM00327">
    <property type="entry name" value="VWA"/>
    <property type="match status" value="1"/>
</dbReference>
<evidence type="ECO:0000256" key="4">
    <source>
        <dbReference type="ARBA" id="ARBA00023242"/>
    </source>
</evidence>
<dbReference type="InterPro" id="IPR002035">
    <property type="entry name" value="VWF_A"/>
</dbReference>
<dbReference type="SUPFAM" id="SSF53300">
    <property type="entry name" value="vWA-like"/>
    <property type="match status" value="1"/>
</dbReference>
<dbReference type="InterPro" id="IPR045317">
    <property type="entry name" value="RING-HC_RGLG1/2"/>
</dbReference>
<feature type="region of interest" description="Disordered" evidence="7">
    <location>
        <begin position="346"/>
        <end position="432"/>
    </location>
</feature>
<name>A0AAN9NXH5_PSOTE</name>
<dbReference type="InterPro" id="IPR006447">
    <property type="entry name" value="Myb_dom_plants"/>
</dbReference>
<feature type="domain" description="RING-type" evidence="8">
    <location>
        <begin position="794"/>
        <end position="827"/>
    </location>
</feature>
<protein>
    <recommendedName>
        <fullName evidence="12">E3 ubiquitin-protein ligase RGLG2</fullName>
    </recommendedName>
</protein>
<comment type="caution">
    <text evidence="5">Lacks conserved residue(s) required for the propagation of feature annotation.</text>
</comment>
<evidence type="ECO:0000313" key="11">
    <source>
        <dbReference type="Proteomes" id="UP001386955"/>
    </source>
</evidence>
<dbReference type="PANTHER" id="PTHR45751:SF29">
    <property type="entry name" value="E3 UBIQUITIN-PROTEIN LIGASE RGLG2"/>
    <property type="match status" value="1"/>
</dbReference>
<dbReference type="GO" id="GO:0061630">
    <property type="term" value="F:ubiquitin protein ligase activity"/>
    <property type="evidence" value="ECO:0007669"/>
    <property type="project" value="InterPro"/>
</dbReference>
<dbReference type="SMART" id="SM00184">
    <property type="entry name" value="RING"/>
    <property type="match status" value="1"/>
</dbReference>
<dbReference type="Proteomes" id="UP001386955">
    <property type="component" value="Unassembled WGS sequence"/>
</dbReference>
<feature type="compositionally biased region" description="Basic and acidic residues" evidence="7">
    <location>
        <begin position="423"/>
        <end position="432"/>
    </location>
</feature>
<evidence type="ECO:0000256" key="5">
    <source>
        <dbReference type="PROSITE-ProRule" id="PRU00169"/>
    </source>
</evidence>
<comment type="subcellular location">
    <subcellularLocation>
        <location evidence="1">Nucleus</location>
    </subcellularLocation>
</comment>
<evidence type="ECO:0000259" key="9">
    <source>
        <dbReference type="PROSITE" id="PS50110"/>
    </source>
</evidence>
<keyword evidence="2" id="KW-0805">Transcription regulation</keyword>
<evidence type="ECO:0000313" key="10">
    <source>
        <dbReference type="EMBL" id="KAK7381056.1"/>
    </source>
</evidence>
<dbReference type="InterPro" id="IPR011006">
    <property type="entry name" value="CheY-like_superfamily"/>
</dbReference>
<accession>A0AAN9NXH5</accession>
<dbReference type="SUPFAM" id="SSF52172">
    <property type="entry name" value="CheY-like"/>
    <property type="match status" value="1"/>
</dbReference>
<dbReference type="InterPro" id="IPR036465">
    <property type="entry name" value="vWFA_dom_sf"/>
</dbReference>
<keyword evidence="4" id="KW-0539">Nucleus</keyword>
<dbReference type="EMBL" id="JAYMYS010000009">
    <property type="protein sequence ID" value="KAK7381056.1"/>
    <property type="molecule type" value="Genomic_DNA"/>
</dbReference>
<dbReference type="SUPFAM" id="SSF57850">
    <property type="entry name" value="RING/U-box"/>
    <property type="match status" value="1"/>
</dbReference>
<evidence type="ECO:0000256" key="3">
    <source>
        <dbReference type="ARBA" id="ARBA00023163"/>
    </source>
</evidence>
<gene>
    <name evidence="10" type="ORF">VNO78_33580</name>
</gene>
<evidence type="ECO:0008006" key="12">
    <source>
        <dbReference type="Google" id="ProtNLM"/>
    </source>
</evidence>
<dbReference type="GO" id="GO:0008270">
    <property type="term" value="F:zinc ion binding"/>
    <property type="evidence" value="ECO:0007669"/>
    <property type="project" value="UniProtKB-KW"/>
</dbReference>
<dbReference type="InterPro" id="IPR001005">
    <property type="entry name" value="SANT/Myb"/>
</dbReference>
<dbReference type="AlphaFoldDB" id="A0AAN9NXH5"/>
<dbReference type="CDD" id="cd16729">
    <property type="entry name" value="RING-HC_RGLG_plant"/>
    <property type="match status" value="1"/>
</dbReference>
<dbReference type="InterPro" id="IPR001789">
    <property type="entry name" value="Sig_transdc_resp-reg_receiver"/>
</dbReference>
<dbReference type="CDD" id="cd17584">
    <property type="entry name" value="REC_typeB_ARR-like"/>
    <property type="match status" value="1"/>
</dbReference>
<dbReference type="GO" id="GO:0070534">
    <property type="term" value="P:protein K63-linked ubiquitination"/>
    <property type="evidence" value="ECO:0007669"/>
    <property type="project" value="InterPro"/>
</dbReference>
<evidence type="ECO:0000256" key="1">
    <source>
        <dbReference type="ARBA" id="ARBA00004123"/>
    </source>
</evidence>
<proteinExistence type="predicted"/>
<dbReference type="PROSITE" id="PS50089">
    <property type="entry name" value="ZF_RING_2"/>
    <property type="match status" value="1"/>
</dbReference>
<dbReference type="GO" id="GO:0005634">
    <property type="term" value="C:nucleus"/>
    <property type="evidence" value="ECO:0007669"/>
    <property type="project" value="UniProtKB-SubCell"/>
</dbReference>
<dbReference type="SMART" id="SM00448">
    <property type="entry name" value="REC"/>
    <property type="match status" value="1"/>
</dbReference>
<reference evidence="10 11" key="1">
    <citation type="submission" date="2024-01" db="EMBL/GenBank/DDBJ databases">
        <title>The genomes of 5 underutilized Papilionoideae crops provide insights into root nodulation and disease resistanc.</title>
        <authorList>
            <person name="Jiang F."/>
        </authorList>
    </citation>
    <scope>NUCLEOTIDE SEQUENCE [LARGE SCALE GENOMIC DNA]</scope>
    <source>
        <strain evidence="10">DUOXIRENSHENG_FW03</strain>
        <tissue evidence="10">Leaves</tissue>
    </source>
</reference>
<keyword evidence="6" id="KW-0862">Zinc</keyword>
<dbReference type="GO" id="GO:0000160">
    <property type="term" value="P:phosphorelay signal transduction system"/>
    <property type="evidence" value="ECO:0007669"/>
    <property type="project" value="InterPro"/>
</dbReference>
<dbReference type="Pfam" id="PF00249">
    <property type="entry name" value="Myb_DNA-binding"/>
    <property type="match status" value="1"/>
</dbReference>
<dbReference type="InterPro" id="IPR010734">
    <property type="entry name" value="Copine_C"/>
</dbReference>
<dbReference type="InterPro" id="IPR001841">
    <property type="entry name" value="Znf_RING"/>
</dbReference>
<organism evidence="10 11">
    <name type="scientific">Psophocarpus tetragonolobus</name>
    <name type="common">Winged bean</name>
    <name type="synonym">Dolichos tetragonolobus</name>
    <dbReference type="NCBI Taxonomy" id="3891"/>
    <lineage>
        <taxon>Eukaryota</taxon>
        <taxon>Viridiplantae</taxon>
        <taxon>Streptophyta</taxon>
        <taxon>Embryophyta</taxon>
        <taxon>Tracheophyta</taxon>
        <taxon>Spermatophyta</taxon>
        <taxon>Magnoliopsida</taxon>
        <taxon>eudicotyledons</taxon>
        <taxon>Gunneridae</taxon>
        <taxon>Pentapetalae</taxon>
        <taxon>rosids</taxon>
        <taxon>fabids</taxon>
        <taxon>Fabales</taxon>
        <taxon>Fabaceae</taxon>
        <taxon>Papilionoideae</taxon>
        <taxon>50 kb inversion clade</taxon>
        <taxon>NPAAA clade</taxon>
        <taxon>indigoferoid/millettioid clade</taxon>
        <taxon>Phaseoleae</taxon>
        <taxon>Psophocarpus</taxon>
    </lineage>
</organism>
<dbReference type="InterPro" id="IPR009057">
    <property type="entry name" value="Homeodomain-like_sf"/>
</dbReference>
<evidence type="ECO:0000256" key="6">
    <source>
        <dbReference type="PROSITE-ProRule" id="PRU00175"/>
    </source>
</evidence>
<dbReference type="Pfam" id="PF07002">
    <property type="entry name" value="Copine"/>
    <property type="match status" value="1"/>
</dbReference>
<dbReference type="InterPro" id="IPR013083">
    <property type="entry name" value="Znf_RING/FYVE/PHD"/>
</dbReference>
<feature type="compositionally biased region" description="Low complexity" evidence="7">
    <location>
        <begin position="385"/>
        <end position="398"/>
    </location>
</feature>